<dbReference type="Gene3D" id="3.90.950.20">
    <property type="entry name" value="CinA-like"/>
    <property type="match status" value="1"/>
</dbReference>
<dbReference type="InterPro" id="IPR036653">
    <property type="entry name" value="CinA-like_C"/>
</dbReference>
<organism evidence="1 2">
    <name type="scientific">Pontiella desulfatans</name>
    <dbReference type="NCBI Taxonomy" id="2750659"/>
    <lineage>
        <taxon>Bacteria</taxon>
        <taxon>Pseudomonadati</taxon>
        <taxon>Kiritimatiellota</taxon>
        <taxon>Kiritimatiellia</taxon>
        <taxon>Kiritimatiellales</taxon>
        <taxon>Pontiellaceae</taxon>
        <taxon>Pontiella</taxon>
    </lineage>
</organism>
<reference evidence="1 2" key="1">
    <citation type="submission" date="2019-04" db="EMBL/GenBank/DDBJ databases">
        <authorList>
            <person name="Van Vliet M D."/>
        </authorList>
    </citation>
    <scope>NUCLEOTIDE SEQUENCE [LARGE SCALE GENOMIC DNA]</scope>
    <source>
        <strain evidence="1 2">F1</strain>
    </source>
</reference>
<proteinExistence type="predicted"/>
<dbReference type="GO" id="GO:0016887">
    <property type="term" value="F:ATP hydrolysis activity"/>
    <property type="evidence" value="ECO:0007669"/>
    <property type="project" value="TreeGrafter"/>
</dbReference>
<dbReference type="GO" id="GO:0000309">
    <property type="term" value="F:nicotinamide-nucleotide adenylyltransferase activity"/>
    <property type="evidence" value="ECO:0007669"/>
    <property type="project" value="TreeGrafter"/>
</dbReference>
<evidence type="ECO:0000313" key="2">
    <source>
        <dbReference type="Proteomes" id="UP000366872"/>
    </source>
</evidence>
<evidence type="ECO:0008006" key="3">
    <source>
        <dbReference type="Google" id="ProtNLM"/>
    </source>
</evidence>
<sequence length="157" mass="16347">MDKGRESLIEAIQSSGFQSVWAVTGGGVGAVHAMLAHPGASRFVLDIRIPYSPDALAGFLGKTPASSCSEDAARAMAQVAFDHASSLTHHALGIACTAALQTKRTRRGADRAHICIQSAGQTVCEKVDVAPGSRSQQDAFLSGVLLDRIAEFVGADQ</sequence>
<protein>
    <recommendedName>
        <fullName evidence="3">CinA C-terminal domain-containing protein</fullName>
    </recommendedName>
</protein>
<dbReference type="Proteomes" id="UP000366872">
    <property type="component" value="Unassembled WGS sequence"/>
</dbReference>
<gene>
    <name evidence="1" type="ORF">PDESU_00840</name>
</gene>
<keyword evidence="2" id="KW-1185">Reference proteome</keyword>
<accession>A0A6C2TXC7</accession>
<dbReference type="PANTHER" id="PTHR31285:SF0">
    <property type="entry name" value="NICOTINAMIDE MONONUCLEOTIDE ADENYLYLTRANSFERASE"/>
    <property type="match status" value="1"/>
</dbReference>
<name>A0A6C2TXC7_PONDE</name>
<dbReference type="GO" id="GO:0005737">
    <property type="term" value="C:cytoplasm"/>
    <property type="evidence" value="ECO:0007669"/>
    <property type="project" value="TreeGrafter"/>
</dbReference>
<dbReference type="EMBL" id="CAAHFG010000001">
    <property type="protein sequence ID" value="VGO12289.1"/>
    <property type="molecule type" value="Genomic_DNA"/>
</dbReference>
<evidence type="ECO:0000313" key="1">
    <source>
        <dbReference type="EMBL" id="VGO12289.1"/>
    </source>
</evidence>
<dbReference type="AlphaFoldDB" id="A0A6C2TXC7"/>
<dbReference type="PANTHER" id="PTHR31285">
    <property type="entry name" value="NICOTINAMIDE MONONUCLEOTIDE ADENYLYLTRANSFERASE"/>
    <property type="match status" value="1"/>
</dbReference>